<dbReference type="OrthoDB" id="211933at2"/>
<organism evidence="2 3">
    <name type="scientific">Hasllibacter halocynthiae</name>
    <dbReference type="NCBI Taxonomy" id="595589"/>
    <lineage>
        <taxon>Bacteria</taxon>
        <taxon>Pseudomonadati</taxon>
        <taxon>Pseudomonadota</taxon>
        <taxon>Alphaproteobacteria</taxon>
        <taxon>Rhodobacterales</taxon>
        <taxon>Roseobacteraceae</taxon>
        <taxon>Hasllibacter</taxon>
    </lineage>
</organism>
<dbReference type="InterPro" id="IPR002716">
    <property type="entry name" value="PIN_dom"/>
</dbReference>
<protein>
    <submittedName>
        <fullName evidence="2">Putative nucleic acid-binding protein</fullName>
    </submittedName>
</protein>
<comment type="caution">
    <text evidence="2">The sequence shown here is derived from an EMBL/GenBank/DDBJ whole genome shotgun (WGS) entry which is preliminary data.</text>
</comment>
<reference evidence="2 3" key="1">
    <citation type="submission" date="2018-03" db="EMBL/GenBank/DDBJ databases">
        <title>Genomic Encyclopedia of Archaeal and Bacterial Type Strains, Phase II (KMG-II): from individual species to whole genera.</title>
        <authorList>
            <person name="Goeker M."/>
        </authorList>
    </citation>
    <scope>NUCLEOTIDE SEQUENCE [LARGE SCALE GENOMIC DNA]</scope>
    <source>
        <strain evidence="2 3">DSM 29318</strain>
    </source>
</reference>
<dbReference type="Proteomes" id="UP000238801">
    <property type="component" value="Unassembled WGS sequence"/>
</dbReference>
<dbReference type="EMBL" id="PVTT01000001">
    <property type="protein sequence ID" value="PRY95481.1"/>
    <property type="molecule type" value="Genomic_DNA"/>
</dbReference>
<evidence type="ECO:0000313" key="2">
    <source>
        <dbReference type="EMBL" id="PRY95481.1"/>
    </source>
</evidence>
<evidence type="ECO:0000313" key="3">
    <source>
        <dbReference type="Proteomes" id="UP000238801"/>
    </source>
</evidence>
<evidence type="ECO:0000259" key="1">
    <source>
        <dbReference type="Pfam" id="PF13470"/>
    </source>
</evidence>
<name>A0A2T0X954_9RHOB</name>
<dbReference type="NCBIfam" id="NF046100">
    <property type="entry name" value="RSP_2648_fam_PIN"/>
    <property type="match status" value="1"/>
</dbReference>
<dbReference type="Pfam" id="PF13470">
    <property type="entry name" value="PIN_3"/>
    <property type="match status" value="1"/>
</dbReference>
<sequence length="172" mass="18454">MRALLDANVLYPTVMREVLLGAAGEGLLTPLWSARLLEEWRRAALRRGEDATGEIAAARAIHPGAMVEPAPLDVVLPDPDDVHVLSAAVAGRADVLVTMNLRDFPTRVLSAQGVVRRDPDGLMVELLHEAPDAVRGVCAAVLARARAMDDAGWTMRGLMKKARLPRLGKALG</sequence>
<feature type="domain" description="PIN" evidence="1">
    <location>
        <begin position="2"/>
        <end position="101"/>
    </location>
</feature>
<dbReference type="AlphaFoldDB" id="A0A2T0X954"/>
<dbReference type="RefSeq" id="WP_106159853.1">
    <property type="nucleotide sequence ID" value="NZ_PVTT01000001.1"/>
</dbReference>
<keyword evidence="3" id="KW-1185">Reference proteome</keyword>
<accession>A0A2T0X954</accession>
<gene>
    <name evidence="2" type="ORF">BCF33_1102</name>
</gene>
<proteinExistence type="predicted"/>